<name>A0A975UA94_9VIBR</name>
<gene>
    <name evidence="4" type="primary">sltY</name>
    <name evidence="4" type="ORF">KNV97_06285</name>
</gene>
<feature type="domain" description="Lytic transglycosylase superhelical linker" evidence="3">
    <location>
        <begin position="412"/>
        <end position="476"/>
    </location>
</feature>
<dbReference type="InterPro" id="IPR012289">
    <property type="entry name" value="Lytic_TGlycosylase_superhlx_L"/>
</dbReference>
<evidence type="ECO:0000313" key="4">
    <source>
        <dbReference type="EMBL" id="QXO17932.1"/>
    </source>
</evidence>
<dbReference type="Pfam" id="PF00760">
    <property type="entry name" value="Cucumo_coat"/>
    <property type="match status" value="1"/>
</dbReference>
<evidence type="ECO:0000259" key="2">
    <source>
        <dbReference type="Pfam" id="PF01464"/>
    </source>
</evidence>
<evidence type="ECO:0000259" key="3">
    <source>
        <dbReference type="Pfam" id="PF14718"/>
    </source>
</evidence>
<keyword evidence="4" id="KW-0456">Lyase</keyword>
<feature type="chain" id="PRO_5037860413" evidence="1">
    <location>
        <begin position="30"/>
        <end position="648"/>
    </location>
</feature>
<reference evidence="4" key="1">
    <citation type="submission" date="2021-06" db="EMBL/GenBank/DDBJ databases">
        <title>Vibrio nov. sp., novel gut bacterium isolated from Yellow Sea oyster.</title>
        <authorList>
            <person name="Muhammad N."/>
            <person name="Nguyen T.H."/>
            <person name="Lee Y.-J."/>
            <person name="Ko J."/>
            <person name="Kim S.-G."/>
        </authorList>
    </citation>
    <scope>NUCLEOTIDE SEQUENCE</scope>
    <source>
        <strain evidence="4">OG9-811</strain>
    </source>
</reference>
<proteinExistence type="predicted"/>
<dbReference type="GO" id="GO:0042597">
    <property type="term" value="C:periplasmic space"/>
    <property type="evidence" value="ECO:0007669"/>
    <property type="project" value="InterPro"/>
</dbReference>
<dbReference type="NCBIfam" id="NF008631">
    <property type="entry name" value="PRK11619.1"/>
    <property type="match status" value="1"/>
</dbReference>
<sequence length="648" mass="73888">MTLWCFSRPPRLVSSVLVCSTLMSGAAFSSSAETDAQRALYDQAQQWLDDGNVDAFKQVRSKLADYPLTPYLDYRSFLIDMGSKPPIAVRAFIDSHQEFPFSARISAPYISALARDKKWGALLQFSPNEPNGETYRCHYYNAKLQTGKRDEAYRGAESLWLSGASVSDACDPLFDSWDKQGGLSDDLILQRMVLAFEGRNRSLLRYLAKKVKGKNAQQSAQAMLALFDKPDTVESFARQYSSGELAQRQAVLALEKLARIDELKAQPLLAPVAKAQNWSAQQIARVGQYIARRMMDVKPTDLRQWRDNMIVGSHNSDLIEARIRLALVNLDWQGVEDWIKQFPEDEQQATRWQYWLGRSEIALGKQEQGNQRLRAILGQRNFYSVAAAKALQQSIEYPISTVELDTAQVKPYHTSLARIQELIERDKIAAAKSEWYWLLSRVKQPQKEMLAAYAASQHWHHLTVTASISARMWDNMQLRFPLAHQWWFDFYADKHGLDPIMLMSLARQESAMDSEARSPVGARGIMQIMPATASYTAKKYQISYNGADDLFEVGKNIEIGSHYLNGLLERYDNNRIFAFAAYNAGPHRVDRWREESGGKLDAFAFIEAIPFRETRGYVQNILMFETYYRDLKGVDGAFLNSQEIATKY</sequence>
<keyword evidence="5" id="KW-1185">Reference proteome</keyword>
<keyword evidence="1" id="KW-0732">Signal</keyword>
<evidence type="ECO:0000256" key="1">
    <source>
        <dbReference type="SAM" id="SignalP"/>
    </source>
</evidence>
<dbReference type="CDD" id="cd13401">
    <property type="entry name" value="Slt70-like"/>
    <property type="match status" value="1"/>
</dbReference>
<dbReference type="PANTHER" id="PTHR37423">
    <property type="entry name" value="SOLUBLE LYTIC MUREIN TRANSGLYCOSYLASE-RELATED"/>
    <property type="match status" value="1"/>
</dbReference>
<dbReference type="InterPro" id="IPR008258">
    <property type="entry name" value="Transglycosylase_SLT_dom_1"/>
</dbReference>
<feature type="signal peptide" evidence="1">
    <location>
        <begin position="1"/>
        <end position="29"/>
    </location>
</feature>
<dbReference type="Pfam" id="PF01464">
    <property type="entry name" value="SLT"/>
    <property type="match status" value="1"/>
</dbReference>
<dbReference type="GO" id="GO:0004553">
    <property type="term" value="F:hydrolase activity, hydrolyzing O-glycosyl compounds"/>
    <property type="evidence" value="ECO:0007669"/>
    <property type="project" value="InterPro"/>
</dbReference>
<dbReference type="PANTHER" id="PTHR37423:SF5">
    <property type="entry name" value="SOLUBLE LYTIC MUREIN TRANSGLYCOSYLASE"/>
    <property type="match status" value="1"/>
</dbReference>
<dbReference type="RefSeq" id="WP_218562749.1">
    <property type="nucleotide sequence ID" value="NZ_CP076643.1"/>
</dbReference>
<accession>A0A975UA94</accession>
<dbReference type="KEGG" id="vos:KNV97_06285"/>
<dbReference type="AlphaFoldDB" id="A0A975UA94"/>
<dbReference type="EC" id="4.2.2.-" evidence="4"/>
<organism evidence="4 5">
    <name type="scientific">Vibrio ostreae</name>
    <dbReference type="NCBI Taxonomy" id="2841925"/>
    <lineage>
        <taxon>Bacteria</taxon>
        <taxon>Pseudomonadati</taxon>
        <taxon>Pseudomonadota</taxon>
        <taxon>Gammaproteobacteria</taxon>
        <taxon>Vibrionales</taxon>
        <taxon>Vibrionaceae</taxon>
        <taxon>Vibrio</taxon>
    </lineage>
</organism>
<evidence type="ECO:0000313" key="5">
    <source>
        <dbReference type="Proteomes" id="UP000694232"/>
    </source>
</evidence>
<dbReference type="Pfam" id="PF14718">
    <property type="entry name" value="SLT_L"/>
    <property type="match status" value="1"/>
</dbReference>
<dbReference type="Proteomes" id="UP000694232">
    <property type="component" value="Chromosome 1"/>
</dbReference>
<feature type="domain" description="Transglycosylase SLT" evidence="2">
    <location>
        <begin position="490"/>
        <end position="599"/>
    </location>
</feature>
<dbReference type="GO" id="GO:0016829">
    <property type="term" value="F:lyase activity"/>
    <property type="evidence" value="ECO:0007669"/>
    <property type="project" value="UniProtKB-KW"/>
</dbReference>
<protein>
    <submittedName>
        <fullName evidence="4">Murein transglycosylase</fullName>
        <ecNumber evidence="4">4.2.2.-</ecNumber>
    </submittedName>
</protein>
<dbReference type="EMBL" id="CP076643">
    <property type="protein sequence ID" value="QXO17932.1"/>
    <property type="molecule type" value="Genomic_DNA"/>
</dbReference>